<sequence>MKRCWDKRYPWPHSKKQSGWYHEHCEHDCNREFNECEDEKKKEEENQRKLKFSHMDEAIDWIRNHKAEVAIGTVVIVAGVAFVLTTGGSGTLILAPLAL</sequence>
<protein>
    <submittedName>
        <fullName evidence="2">Uncharacterized protein</fullName>
    </submittedName>
</protein>
<evidence type="ECO:0000256" key="1">
    <source>
        <dbReference type="SAM" id="Phobius"/>
    </source>
</evidence>
<reference evidence="3" key="1">
    <citation type="submission" date="2016-11" db="EMBL/GenBank/DDBJ databases">
        <authorList>
            <person name="Shukria A."/>
            <person name="Stevens D.C."/>
        </authorList>
    </citation>
    <scope>NUCLEOTIDE SEQUENCE [LARGE SCALE GENOMIC DNA]</scope>
    <source>
        <strain evidence="3">Cbfe23</strain>
    </source>
</reference>
<keyword evidence="3" id="KW-1185">Reference proteome</keyword>
<keyword evidence="1" id="KW-0812">Transmembrane</keyword>
<dbReference type="AlphaFoldDB" id="A0A1L9BCY5"/>
<dbReference type="Proteomes" id="UP000182229">
    <property type="component" value="Unassembled WGS sequence"/>
</dbReference>
<proteinExistence type="predicted"/>
<organism evidence="2 3">
    <name type="scientific">Cystobacter ferrugineus</name>
    <dbReference type="NCBI Taxonomy" id="83449"/>
    <lineage>
        <taxon>Bacteria</taxon>
        <taxon>Pseudomonadati</taxon>
        <taxon>Myxococcota</taxon>
        <taxon>Myxococcia</taxon>
        <taxon>Myxococcales</taxon>
        <taxon>Cystobacterineae</taxon>
        <taxon>Archangiaceae</taxon>
        <taxon>Cystobacter</taxon>
    </lineage>
</organism>
<keyword evidence="1" id="KW-1133">Transmembrane helix</keyword>
<evidence type="ECO:0000313" key="2">
    <source>
        <dbReference type="EMBL" id="OJH40086.1"/>
    </source>
</evidence>
<dbReference type="EMBL" id="MPIN01000003">
    <property type="protein sequence ID" value="OJH40086.1"/>
    <property type="molecule type" value="Genomic_DNA"/>
</dbReference>
<evidence type="ECO:0000313" key="3">
    <source>
        <dbReference type="Proteomes" id="UP000182229"/>
    </source>
</evidence>
<reference evidence="2 3" key="2">
    <citation type="submission" date="2016-12" db="EMBL/GenBank/DDBJ databases">
        <title>Draft Genome Sequence of Cystobacter ferrugineus Strain Cbfe23.</title>
        <authorList>
            <person name="Akbar S."/>
            <person name="Dowd S.E."/>
            <person name="Stevens D.C."/>
        </authorList>
    </citation>
    <scope>NUCLEOTIDE SEQUENCE [LARGE SCALE GENOMIC DNA]</scope>
    <source>
        <strain evidence="2 3">Cbfe23</strain>
    </source>
</reference>
<name>A0A1L9BCY5_9BACT</name>
<gene>
    <name evidence="2" type="ORF">BON30_13575</name>
</gene>
<feature type="transmembrane region" description="Helical" evidence="1">
    <location>
        <begin position="69"/>
        <end position="95"/>
    </location>
</feature>
<accession>A0A1L9BCY5</accession>
<comment type="caution">
    <text evidence="2">The sequence shown here is derived from an EMBL/GenBank/DDBJ whole genome shotgun (WGS) entry which is preliminary data.</text>
</comment>
<keyword evidence="1" id="KW-0472">Membrane</keyword>